<dbReference type="SMART" id="SM00382">
    <property type="entry name" value="AAA"/>
    <property type="match status" value="1"/>
</dbReference>
<dbReference type="KEGG" id="sgr:SGR_5074"/>
<organism evidence="3 4">
    <name type="scientific">Streptomyces griseus subsp. griseus (strain JCM 4626 / CBS 651.72 / NBRC 13350 / KCC S-0626 / ISP 5235)</name>
    <dbReference type="NCBI Taxonomy" id="455632"/>
    <lineage>
        <taxon>Bacteria</taxon>
        <taxon>Bacillati</taxon>
        <taxon>Actinomycetota</taxon>
        <taxon>Actinomycetes</taxon>
        <taxon>Kitasatosporales</taxon>
        <taxon>Streptomycetaceae</taxon>
        <taxon>Streptomyces</taxon>
    </lineage>
</organism>
<sequence length="326" mass="36282">MTWSPYYRGDGIAREPELPPPPPWRTPGQDVPATVPYRPDSGLVDAINAALLLHRPLLLTGPAGSGKSTLIKHVAHEVGLGRELHWHITSRSTLSDALYRYDALGRIHAQNLRRAAGNPDAKSIRQSRRQRGDDIAPFLRLGPLGTAFAAVDRPRALLIDEIDKSDLDLPSDLLDILERGRFEIPELSRHHRKRVSVRLHEDTATVDVVDGVVSCTLFPLIVMTSNGERDFPPPFRRRCIRYSMPVLTEESLTGIVNAHLHPAGEEEAELTTDVRELISGFAGRLANGEHLAVDQLLNAVHLIKQPIHEQQRKELTELLLQGLGRD</sequence>
<evidence type="ECO:0000256" key="1">
    <source>
        <dbReference type="SAM" id="MobiDB-lite"/>
    </source>
</evidence>
<evidence type="ECO:0000313" key="3">
    <source>
        <dbReference type="EMBL" id="BAG21903.1"/>
    </source>
</evidence>
<dbReference type="Proteomes" id="UP000001685">
    <property type="component" value="Chromosome"/>
</dbReference>
<dbReference type="InterPro" id="IPR027417">
    <property type="entry name" value="P-loop_NTPase"/>
</dbReference>
<dbReference type="PATRIC" id="fig|455632.4.peg.5194"/>
<name>B1VYB8_STRGG</name>
<dbReference type="InterPro" id="IPR011704">
    <property type="entry name" value="ATPase_dyneun-rel_AAA"/>
</dbReference>
<dbReference type="EMBL" id="AP009493">
    <property type="protein sequence ID" value="BAG21903.1"/>
    <property type="molecule type" value="Genomic_DNA"/>
</dbReference>
<dbReference type="InterPro" id="IPR003593">
    <property type="entry name" value="AAA+_ATPase"/>
</dbReference>
<dbReference type="GO" id="GO:0016887">
    <property type="term" value="F:ATP hydrolysis activity"/>
    <property type="evidence" value="ECO:0007669"/>
    <property type="project" value="InterPro"/>
</dbReference>
<evidence type="ECO:0000313" key="4">
    <source>
        <dbReference type="Proteomes" id="UP000001685"/>
    </source>
</evidence>
<dbReference type="HOGENOM" id="CLU_051820_2_0_11"/>
<evidence type="ECO:0000259" key="2">
    <source>
        <dbReference type="SMART" id="SM00382"/>
    </source>
</evidence>
<dbReference type="AlphaFoldDB" id="B1VYB8"/>
<protein>
    <recommendedName>
        <fullName evidence="2">AAA+ ATPase domain-containing protein</fullName>
    </recommendedName>
</protein>
<accession>B1VYB8</accession>
<dbReference type="Gene3D" id="3.40.50.300">
    <property type="entry name" value="P-loop containing nucleotide triphosphate hydrolases"/>
    <property type="match status" value="1"/>
</dbReference>
<feature type="region of interest" description="Disordered" evidence="1">
    <location>
        <begin position="1"/>
        <end position="37"/>
    </location>
</feature>
<dbReference type="RefSeq" id="WP_012381063.1">
    <property type="nucleotide sequence ID" value="NC_010572.1"/>
</dbReference>
<feature type="domain" description="AAA+ ATPase" evidence="2">
    <location>
        <begin position="53"/>
        <end position="250"/>
    </location>
</feature>
<proteinExistence type="predicted"/>
<reference evidence="4" key="1">
    <citation type="journal article" date="2008" name="J. Bacteriol.">
        <title>Genome sequence of the streptomycin-producing microorganism Streptomyces griseus IFO 13350.</title>
        <authorList>
            <person name="Ohnishi Y."/>
            <person name="Ishikawa J."/>
            <person name="Hara H."/>
            <person name="Suzuki H."/>
            <person name="Ikenoya M."/>
            <person name="Ikeda H."/>
            <person name="Yamashita A."/>
            <person name="Hattori M."/>
            <person name="Horinouchi S."/>
        </authorList>
    </citation>
    <scope>NUCLEOTIDE SEQUENCE [LARGE SCALE GENOMIC DNA]</scope>
    <source>
        <strain evidence="4">JCM 4626 / NBRC 13350</strain>
    </source>
</reference>
<dbReference type="GO" id="GO:0005524">
    <property type="term" value="F:ATP binding"/>
    <property type="evidence" value="ECO:0007669"/>
    <property type="project" value="InterPro"/>
</dbReference>
<gene>
    <name evidence="3" type="ordered locus">SGR_5074</name>
</gene>
<dbReference type="SUPFAM" id="SSF52540">
    <property type="entry name" value="P-loop containing nucleoside triphosphate hydrolases"/>
    <property type="match status" value="1"/>
</dbReference>
<dbReference type="Pfam" id="PF07728">
    <property type="entry name" value="AAA_5"/>
    <property type="match status" value="1"/>
</dbReference>
<dbReference type="eggNOG" id="COG0714">
    <property type="taxonomic scope" value="Bacteria"/>
</dbReference>